<keyword evidence="5" id="KW-1185">Reference proteome</keyword>
<dbReference type="GO" id="GO:0003998">
    <property type="term" value="F:acylphosphatase activity"/>
    <property type="evidence" value="ECO:0007669"/>
    <property type="project" value="UniProtKB-EC"/>
</dbReference>
<evidence type="ECO:0000259" key="3">
    <source>
        <dbReference type="PROSITE" id="PS51160"/>
    </source>
</evidence>
<dbReference type="InterPro" id="IPR001792">
    <property type="entry name" value="Acylphosphatase-like_dom"/>
</dbReference>
<dbReference type="AlphaFoldDB" id="A0AAI9ZXD9"/>
<feature type="active site" evidence="1">
    <location>
        <position position="58"/>
    </location>
</feature>
<dbReference type="EMBL" id="JAHMHQ010000007">
    <property type="protein sequence ID" value="KAK1638327.1"/>
    <property type="molecule type" value="Genomic_DNA"/>
</dbReference>
<dbReference type="InterPro" id="IPR020456">
    <property type="entry name" value="Acylphosphatase"/>
</dbReference>
<accession>A0AAI9ZXD9</accession>
<dbReference type="Pfam" id="PF00708">
    <property type="entry name" value="Acylphosphatase"/>
    <property type="match status" value="1"/>
</dbReference>
<dbReference type="PROSITE" id="PS51160">
    <property type="entry name" value="ACYLPHOSPHATASE_3"/>
    <property type="match status" value="1"/>
</dbReference>
<dbReference type="InterPro" id="IPR036046">
    <property type="entry name" value="Acylphosphatase-like_dom_sf"/>
</dbReference>
<evidence type="ECO:0000313" key="4">
    <source>
        <dbReference type="EMBL" id="KAK1638327.1"/>
    </source>
</evidence>
<keyword evidence="1" id="KW-0378">Hydrolase</keyword>
<dbReference type="Proteomes" id="UP001243989">
    <property type="component" value="Unassembled WGS sequence"/>
</dbReference>
<dbReference type="PANTHER" id="PTHR47268">
    <property type="entry name" value="ACYLPHOSPHATASE"/>
    <property type="match status" value="1"/>
</dbReference>
<proteinExistence type="inferred from homology"/>
<reference evidence="4" key="1">
    <citation type="submission" date="2021-06" db="EMBL/GenBank/DDBJ databases">
        <title>Comparative genomics, transcriptomics and evolutionary studies reveal genomic signatures of adaptation to plant cell wall in hemibiotrophic fungi.</title>
        <authorList>
            <consortium name="DOE Joint Genome Institute"/>
            <person name="Baroncelli R."/>
            <person name="Diaz J.F."/>
            <person name="Benocci T."/>
            <person name="Peng M."/>
            <person name="Battaglia E."/>
            <person name="Haridas S."/>
            <person name="Andreopoulos W."/>
            <person name="Labutti K."/>
            <person name="Pangilinan J."/>
            <person name="Floch G.L."/>
            <person name="Makela M.R."/>
            <person name="Henrissat B."/>
            <person name="Grigoriev I.V."/>
            <person name="Crouch J.A."/>
            <person name="De Vries R.P."/>
            <person name="Sukno S.A."/>
            <person name="Thon M.R."/>
        </authorList>
    </citation>
    <scope>NUCLEOTIDE SEQUENCE</scope>
    <source>
        <strain evidence="4">CBS 102054</strain>
    </source>
</reference>
<dbReference type="SUPFAM" id="SSF54975">
    <property type="entry name" value="Acylphosphatase/BLUF domain-like"/>
    <property type="match status" value="1"/>
</dbReference>
<dbReference type="RefSeq" id="XP_060446934.1">
    <property type="nucleotide sequence ID" value="XM_060590155.1"/>
</dbReference>
<dbReference type="GeneID" id="85475017"/>
<feature type="active site" evidence="1">
    <location>
        <position position="76"/>
    </location>
</feature>
<comment type="similarity">
    <text evidence="2">Belongs to the acylphosphatase family.</text>
</comment>
<organism evidence="4 5">
    <name type="scientific">Colletotrichum phormii</name>
    <dbReference type="NCBI Taxonomy" id="359342"/>
    <lineage>
        <taxon>Eukaryota</taxon>
        <taxon>Fungi</taxon>
        <taxon>Dikarya</taxon>
        <taxon>Ascomycota</taxon>
        <taxon>Pezizomycotina</taxon>
        <taxon>Sordariomycetes</taxon>
        <taxon>Hypocreomycetidae</taxon>
        <taxon>Glomerellales</taxon>
        <taxon>Glomerellaceae</taxon>
        <taxon>Colletotrichum</taxon>
        <taxon>Colletotrichum acutatum species complex</taxon>
    </lineage>
</organism>
<evidence type="ECO:0000313" key="5">
    <source>
        <dbReference type="Proteomes" id="UP001243989"/>
    </source>
</evidence>
<dbReference type="EC" id="3.6.1.7" evidence="1"/>
<name>A0AAI9ZXD9_9PEZI</name>
<dbReference type="PANTHER" id="PTHR47268:SF4">
    <property type="entry name" value="ACYLPHOSPHATASE"/>
    <property type="match status" value="1"/>
</dbReference>
<sequence length="130" mass="14703">MSQGARGELRATFDLCASSLPEPMQLHLQSLESRSKVNMAKRIYFLAHGGQVQGVGFRYFTQKRATEYGLTGWCRNTDNNKVEGEAQGDEDALKKLLKDIDEGPRSARVVKLDQEERDVVPDEKDFAVRR</sequence>
<evidence type="ECO:0000256" key="2">
    <source>
        <dbReference type="RuleBase" id="RU004168"/>
    </source>
</evidence>
<comment type="catalytic activity">
    <reaction evidence="1">
        <text>an acyl phosphate + H2O = a carboxylate + phosphate + H(+)</text>
        <dbReference type="Rhea" id="RHEA:14965"/>
        <dbReference type="ChEBI" id="CHEBI:15377"/>
        <dbReference type="ChEBI" id="CHEBI:15378"/>
        <dbReference type="ChEBI" id="CHEBI:29067"/>
        <dbReference type="ChEBI" id="CHEBI:43474"/>
        <dbReference type="ChEBI" id="CHEBI:59918"/>
        <dbReference type="EC" id="3.6.1.7"/>
    </reaction>
</comment>
<gene>
    <name evidence="4" type="ORF">BDP81DRAFT_424743</name>
</gene>
<protein>
    <recommendedName>
        <fullName evidence="1">acylphosphatase</fullName>
        <ecNumber evidence="1">3.6.1.7</ecNumber>
    </recommendedName>
</protein>
<evidence type="ECO:0000256" key="1">
    <source>
        <dbReference type="PROSITE-ProRule" id="PRU00520"/>
    </source>
</evidence>
<dbReference type="Gene3D" id="3.30.70.100">
    <property type="match status" value="1"/>
</dbReference>
<comment type="caution">
    <text evidence="4">The sequence shown here is derived from an EMBL/GenBank/DDBJ whole genome shotgun (WGS) entry which is preliminary data.</text>
</comment>
<feature type="domain" description="Acylphosphatase-like" evidence="3">
    <location>
        <begin position="42"/>
        <end position="130"/>
    </location>
</feature>